<keyword evidence="1" id="KW-0812">Transmembrane</keyword>
<dbReference type="RefSeq" id="WP_068324567.1">
    <property type="nucleotide sequence ID" value="NZ_CP104874.1"/>
</dbReference>
<feature type="transmembrane region" description="Helical" evidence="1">
    <location>
        <begin position="422"/>
        <end position="442"/>
    </location>
</feature>
<feature type="transmembrane region" description="Helical" evidence="1">
    <location>
        <begin position="127"/>
        <end position="148"/>
    </location>
</feature>
<name>A0ABZ2FDB2_9MICO</name>
<feature type="transmembrane region" description="Helical" evidence="1">
    <location>
        <begin position="449"/>
        <end position="470"/>
    </location>
</feature>
<feature type="transmembrane region" description="Helical" evidence="1">
    <location>
        <begin position="160"/>
        <end position="181"/>
    </location>
</feature>
<feature type="transmembrane region" description="Helical" evidence="1">
    <location>
        <begin position="490"/>
        <end position="511"/>
    </location>
</feature>
<protein>
    <submittedName>
        <fullName evidence="2">ABC transporter permease</fullName>
    </submittedName>
</protein>
<evidence type="ECO:0000313" key="2">
    <source>
        <dbReference type="EMBL" id="WWF05106.1"/>
    </source>
</evidence>
<keyword evidence="1" id="KW-0472">Membrane</keyword>
<feature type="transmembrane region" description="Helical" evidence="1">
    <location>
        <begin position="193"/>
        <end position="217"/>
    </location>
</feature>
<feature type="transmembrane region" description="Helical" evidence="1">
    <location>
        <begin position="294"/>
        <end position="315"/>
    </location>
</feature>
<gene>
    <name evidence="2" type="ORF">N5P18_15810</name>
</gene>
<organism evidence="2 3">
    <name type="scientific">Janibacter terrae</name>
    <dbReference type="NCBI Taxonomy" id="103817"/>
    <lineage>
        <taxon>Bacteria</taxon>
        <taxon>Bacillati</taxon>
        <taxon>Actinomycetota</taxon>
        <taxon>Actinomycetes</taxon>
        <taxon>Micrococcales</taxon>
        <taxon>Intrasporangiaceae</taxon>
        <taxon>Janibacter</taxon>
    </lineage>
</organism>
<keyword evidence="3" id="KW-1185">Reference proteome</keyword>
<dbReference type="EMBL" id="CP104874">
    <property type="protein sequence ID" value="WWF05106.1"/>
    <property type="molecule type" value="Genomic_DNA"/>
</dbReference>
<feature type="transmembrane region" description="Helical" evidence="1">
    <location>
        <begin position="335"/>
        <end position="359"/>
    </location>
</feature>
<accession>A0ABZ2FDB2</accession>
<proteinExistence type="predicted"/>
<dbReference type="Proteomes" id="UP001381003">
    <property type="component" value="Chromosome"/>
</dbReference>
<feature type="transmembrane region" description="Helical" evidence="1">
    <location>
        <begin position="237"/>
        <end position="257"/>
    </location>
</feature>
<feature type="transmembrane region" description="Helical" evidence="1">
    <location>
        <begin position="380"/>
        <end position="410"/>
    </location>
</feature>
<evidence type="ECO:0000256" key="1">
    <source>
        <dbReference type="SAM" id="Phobius"/>
    </source>
</evidence>
<feature type="transmembrane region" description="Helical" evidence="1">
    <location>
        <begin position="20"/>
        <end position="44"/>
    </location>
</feature>
<keyword evidence="1" id="KW-1133">Transmembrane helix</keyword>
<evidence type="ECO:0000313" key="3">
    <source>
        <dbReference type="Proteomes" id="UP001381003"/>
    </source>
</evidence>
<sequence>MSTLTGAPLLLRQAVRRDRVLVPGWVAVLVVMTYASASATTALFGSSAERVRLATEINGQPGLLALYGPILDPDSAGELAMSKLTVLYALFSAGLYVAVVRRHTRVEEESGRAELVGGTVVGRDAPLAAAVMECAALAIGLGCLLALAGTAGGLPWAGSVWFGVVWAGTGVVATGVAAVACQVSASARTCSALAAGALAGAYTVRAVGDAVEGLGWLSWLSPLGWNTQLRAWSEPRWWVVALYLVTSAALVAVAQLMRSHRDLGAGLVTMRPGPAQSRLAGPWGLTLRLQRTSLLLWTVGVAAMGLAFGAMAPGFDDLLAGSGGEELIDRLGGSFIGALLSVTAVLVTPFAISVVAAAHHDRVEGRTGLVLATAVSRARWFGAIAGVALAGSAFLLIVCALGLSIGYGAAGGGDAPSAMTAALGWIPAVGVVGGVALLGLAVGRPWLGWAFFVLSLTLTLVGELLELPVWLQDLSPYSAVPMYPIEPWRWPPLLVLTALAALLVSLAWFVFRAGDVE</sequence>
<reference evidence="2 3" key="1">
    <citation type="submission" date="2022-09" db="EMBL/GenBank/DDBJ databases">
        <title>Complete genome sequence of Janibacter terrae strain COS04-44, PCL-degrading bacteria isolated from oil spilled coast.</title>
        <authorList>
            <person name="Park H."/>
            <person name="Kim J.Y."/>
            <person name="An S.H."/>
            <person name="Lee C.M."/>
            <person name="Weon H.-Y."/>
        </authorList>
    </citation>
    <scope>NUCLEOTIDE SEQUENCE [LARGE SCALE GENOMIC DNA]</scope>
    <source>
        <strain evidence="2 3">COS04-44</strain>
    </source>
</reference>
<feature type="transmembrane region" description="Helical" evidence="1">
    <location>
        <begin position="79"/>
        <end position="99"/>
    </location>
</feature>